<dbReference type="InterPro" id="IPR013783">
    <property type="entry name" value="Ig-like_fold"/>
</dbReference>
<evidence type="ECO:0000313" key="7">
    <source>
        <dbReference type="Proteomes" id="UP000295132"/>
    </source>
</evidence>
<evidence type="ECO:0000259" key="5">
    <source>
        <dbReference type="Pfam" id="PF19077"/>
    </source>
</evidence>
<comment type="caution">
    <text evidence="6">The sequence shown here is derived from an EMBL/GenBank/DDBJ whole genome shotgun (WGS) entry which is preliminary data.</text>
</comment>
<dbReference type="InterPro" id="IPR044016">
    <property type="entry name" value="Big_13"/>
</dbReference>
<accession>A0A4R5VXK3</accession>
<evidence type="ECO:0000256" key="2">
    <source>
        <dbReference type="SAM" id="Phobius"/>
    </source>
</evidence>
<dbReference type="InterPro" id="IPR022038">
    <property type="entry name" value="Ig-like_bact"/>
</dbReference>
<keyword evidence="1" id="KW-0727">SH2 domain</keyword>
<sequence length="1587" mass="175177">MSEIANRKSLIWVLACGLLLLSVLFFSTNAFSLDGAKRLVVFNGDQWDMESDKQPNWYTNGNSVSFQIDLTEDFKNSQPEGAERPFEVSASYPGAAVKPEITEVKDAEKGFQGEYTVTIPLPADSKDGDLDVTVEMVKKNTWKIPEHTSTFTIKRDTTKPVVDVQTEFQDGDFLDGGFTEKPVTMTVKVDDAHFDPSKDTISVVKDDIALSSSPEWKDGQTTLTFDQIGDYEVKVVAADEAGNKSEAKKVTFGIWDKGPRLTIVNSRENGSYNEPVQLKVSDDFKIWDATAVVEKDGETTTKSFDERGKTATLELSEQGVYKVKVTVRDRKNPVGLDLGETTFTIDTTKPELSFTGVEDQGSDKKPRKFGIDVKDPNLDEDSVLLKVTHDSGKDKTFAGKEAYTEHSLTEDGVYSLELSAADKAGNKATKTITFTIDQTAPVLDISDVPGYINGAKEVIFTAQDLTLDVGKINLKVLKDGAAYEEPISFVESGRAAVAKHTFKDEGKYELSLNATDRLGNAASEKTAAFTIDRTAPVVTISTVEDGAKYDKDQNVKISVQDPYLDQYDVAVKKDGKAYAIKPLVLDGDTATTEHQFDEDGVYEITVTSKDKANNEKTVTKMFTIDKNGPTIHFSDNVAPGEHYNTDKTVTVSVDDYTFDPQKTQVKVLKNGEDVTKEIIGDWTLSDQFKWILRGEMELPFTEEGDYDITVTSGDIFGKTSRNQLSFVIDKTAPKIALTGINEGAFVQKGEVTIGVDETHFQTDDVTVTVGDKKLTFKNTGVHSEVKIPFTTDGDYVIKVEAEDKAGNVAEAKTLSFTVDTIAPKISIVNKNSGSAVKNDSYSSKDKEVSVVVEEHNFKNNHVDVNVKENGKNLSIGDWKNSGETSTLDYEFKEDHEYTITVAAADAAGNKGAEKSVTFTIDHINPELEISGIEDGQNYKSKTAAFTVKDTNIDLSQTSLKVSRNGKSYPVGWLELTSKTKGELSYNFKDEGNYVVKLSTTDKAGRDTSFAPVSFIIDHTKPVVKVDGVDNNSYNPKSRNVEISVDEENYSTNQVELAVMKDGQPFGIGTMPIKQHSNLIYNFSKDGLYSILIRAEDKAGNGPVEVKRTFTIDKTKPAIEITGVEQGAYYNEDKLVKATIQDRNFDINKIIVKRDGHNYPVAGFVVSGDVASFSHNFSKEGDYQLTVDATDKAGNHFSKEMKFTIDKTKPVITPKFRGQDRVIKNGAFINEIFTPEFALDRPSDDSIVSVVLNGKNIGKSALTASKEMEYKYKVVARDKAGNETELAIHFTLDTSKPELSITGVLDGFFKKDLAPVVTYSDVHLDKGKTSVTLDGRPYVNGTKLNEEKVYVLKAQVTDLAKNVSSRTIVFTIDKTAPSIKFNEAISNQYFKEDLIPKLLIQDHSAYDIIAQTLDGEDYKLGEPITSEGKHVLFFEVKDKAGNIRQMSVEFILDKTVPEVKFDGVKNGETYYDPVSLAIHLDNPKDEITNVWVNGKLWDFDRTKDDNGNTVLSDRFKGIGKYRVKVVAVDDAGNKKTTEFSFKIAKKAAIVKFYENKPLFSGSIVGVLALIGLGVTAVLRSRKEEDVSE</sequence>
<name>A0A4R5VXK3_9BACI</name>
<dbReference type="Proteomes" id="UP000295132">
    <property type="component" value="Unassembled WGS sequence"/>
</dbReference>
<evidence type="ECO:0000259" key="3">
    <source>
        <dbReference type="Pfam" id="PF12245"/>
    </source>
</evidence>
<evidence type="ECO:0000256" key="1">
    <source>
        <dbReference type="ARBA" id="ARBA00022999"/>
    </source>
</evidence>
<keyword evidence="2" id="KW-0472">Membrane</keyword>
<dbReference type="Pfam" id="PF19077">
    <property type="entry name" value="Big_13"/>
    <property type="match status" value="1"/>
</dbReference>
<dbReference type="InterPro" id="IPR051846">
    <property type="entry name" value="SH2_domain_adapters"/>
</dbReference>
<dbReference type="Gene3D" id="2.60.40.10">
    <property type="entry name" value="Immunoglobulins"/>
    <property type="match status" value="4"/>
</dbReference>
<gene>
    <name evidence="6" type="ORF">E2K98_04015</name>
</gene>
<protein>
    <recommendedName>
        <fullName evidence="8">Ig-like domain-containing protein</fullName>
    </recommendedName>
</protein>
<evidence type="ECO:0000313" key="6">
    <source>
        <dbReference type="EMBL" id="TDK64042.1"/>
    </source>
</evidence>
<proteinExistence type="predicted"/>
<keyword evidence="2" id="KW-1133">Transmembrane helix</keyword>
<organism evidence="6 7">
    <name type="scientific">Bacillus salipaludis</name>
    <dbReference type="NCBI Taxonomy" id="2547811"/>
    <lineage>
        <taxon>Bacteria</taxon>
        <taxon>Bacillati</taxon>
        <taxon>Bacillota</taxon>
        <taxon>Bacilli</taxon>
        <taxon>Bacillales</taxon>
        <taxon>Bacillaceae</taxon>
        <taxon>Bacillus</taxon>
    </lineage>
</organism>
<feature type="transmembrane region" description="Helical" evidence="2">
    <location>
        <begin position="1557"/>
        <end position="1577"/>
    </location>
</feature>
<keyword evidence="2" id="KW-0812">Transmembrane</keyword>
<dbReference type="PANTHER" id="PTHR15127:SF32">
    <property type="entry name" value="HEAVYWEIGHT, ISOFORM A"/>
    <property type="match status" value="1"/>
</dbReference>
<evidence type="ECO:0008006" key="8">
    <source>
        <dbReference type="Google" id="ProtNLM"/>
    </source>
</evidence>
<feature type="domain" description="Ig-like" evidence="3">
    <location>
        <begin position="411"/>
        <end position="437"/>
    </location>
</feature>
<dbReference type="RefSeq" id="WP_133332986.1">
    <property type="nucleotide sequence ID" value="NZ_SMYO01000002.1"/>
</dbReference>
<feature type="domain" description="Bacterial Ig-like" evidence="5">
    <location>
        <begin position="755"/>
        <end position="820"/>
    </location>
</feature>
<dbReference type="Pfam" id="PF12245">
    <property type="entry name" value="Big_3_2"/>
    <property type="match status" value="1"/>
</dbReference>
<dbReference type="Pfam" id="PF13750">
    <property type="entry name" value="Big_3_3"/>
    <property type="match status" value="1"/>
</dbReference>
<dbReference type="GO" id="GO:0001784">
    <property type="term" value="F:phosphotyrosine residue binding"/>
    <property type="evidence" value="ECO:0007669"/>
    <property type="project" value="TreeGrafter"/>
</dbReference>
<dbReference type="PANTHER" id="PTHR15127">
    <property type="entry name" value="HEAVYWEIGHT, ISOFORM A"/>
    <property type="match status" value="1"/>
</dbReference>
<reference evidence="6 7" key="1">
    <citation type="submission" date="2019-03" db="EMBL/GenBank/DDBJ databases">
        <title>Bacillus niacini sp. nov. a Nicotinate-Metabolizing Mesophile Isolated from Soil.</title>
        <authorList>
            <person name="Zhang G."/>
        </authorList>
    </citation>
    <scope>NUCLEOTIDE SEQUENCE [LARGE SCALE GENOMIC DNA]</scope>
    <source>
        <strain evidence="6 7">WN066</strain>
    </source>
</reference>
<feature type="domain" description="Ig-like" evidence="4">
    <location>
        <begin position="504"/>
        <end position="561"/>
    </location>
</feature>
<evidence type="ECO:0000259" key="4">
    <source>
        <dbReference type="Pfam" id="PF13750"/>
    </source>
</evidence>
<dbReference type="EMBL" id="SMYO01000002">
    <property type="protein sequence ID" value="TDK64042.1"/>
    <property type="molecule type" value="Genomic_DNA"/>
</dbReference>